<proteinExistence type="predicted"/>
<dbReference type="EMBL" id="OZ023710">
    <property type="protein sequence ID" value="CAK9882670.1"/>
    <property type="molecule type" value="Genomic_DNA"/>
</dbReference>
<protein>
    <submittedName>
        <fullName evidence="3">Uncharacterized protein</fullName>
    </submittedName>
</protein>
<dbReference type="Proteomes" id="UP001497522">
    <property type="component" value="Chromosome 9"/>
</dbReference>
<name>A0ABP1C1C9_9BRYO</name>
<evidence type="ECO:0000313" key="3">
    <source>
        <dbReference type="EMBL" id="CAK9882670.1"/>
    </source>
</evidence>
<keyword evidence="2" id="KW-0472">Membrane</keyword>
<feature type="transmembrane region" description="Helical" evidence="2">
    <location>
        <begin position="91"/>
        <end position="107"/>
    </location>
</feature>
<evidence type="ECO:0000256" key="1">
    <source>
        <dbReference type="SAM" id="MobiDB-lite"/>
    </source>
</evidence>
<dbReference type="PROSITE" id="PS51257">
    <property type="entry name" value="PROKAR_LIPOPROTEIN"/>
    <property type="match status" value="1"/>
</dbReference>
<evidence type="ECO:0000256" key="2">
    <source>
        <dbReference type="SAM" id="Phobius"/>
    </source>
</evidence>
<reference evidence="3" key="1">
    <citation type="submission" date="2024-03" db="EMBL/GenBank/DDBJ databases">
        <authorList>
            <consortium name="ELIXIR-Norway"/>
            <consortium name="Elixir Norway"/>
        </authorList>
    </citation>
    <scope>NUCLEOTIDE SEQUENCE</scope>
</reference>
<keyword evidence="4" id="KW-1185">Reference proteome</keyword>
<feature type="region of interest" description="Disordered" evidence="1">
    <location>
        <begin position="1"/>
        <end position="21"/>
    </location>
</feature>
<sequence length="108" mass="11822">MSKRKTDDVNDDVMQGAGPMTSAMTLTMTSCRTAGQPDENQTEVRPKSDGCLRCDVLLRRRGAAVQRDAATCVSAAQQQQRSTATTMQRHWALLLLLLELAAMALLQL</sequence>
<keyword evidence="2" id="KW-0812">Transmembrane</keyword>
<evidence type="ECO:0000313" key="4">
    <source>
        <dbReference type="Proteomes" id="UP001497522"/>
    </source>
</evidence>
<keyword evidence="2" id="KW-1133">Transmembrane helix</keyword>
<organism evidence="3 4">
    <name type="scientific">Sphagnum jensenii</name>
    <dbReference type="NCBI Taxonomy" id="128206"/>
    <lineage>
        <taxon>Eukaryota</taxon>
        <taxon>Viridiplantae</taxon>
        <taxon>Streptophyta</taxon>
        <taxon>Embryophyta</taxon>
        <taxon>Bryophyta</taxon>
        <taxon>Sphagnophytina</taxon>
        <taxon>Sphagnopsida</taxon>
        <taxon>Sphagnales</taxon>
        <taxon>Sphagnaceae</taxon>
        <taxon>Sphagnum</taxon>
    </lineage>
</organism>
<gene>
    <name evidence="3" type="ORF">CSSPJE1EN2_LOCUS23921</name>
</gene>
<accession>A0ABP1C1C9</accession>